<dbReference type="AlphaFoldDB" id="A0A645DCN3"/>
<organism evidence="2">
    <name type="scientific">bioreactor metagenome</name>
    <dbReference type="NCBI Taxonomy" id="1076179"/>
    <lineage>
        <taxon>unclassified sequences</taxon>
        <taxon>metagenomes</taxon>
        <taxon>ecological metagenomes</taxon>
    </lineage>
</organism>
<evidence type="ECO:0000313" key="2">
    <source>
        <dbReference type="EMBL" id="MPM86989.1"/>
    </source>
</evidence>
<reference evidence="2" key="1">
    <citation type="submission" date="2019-08" db="EMBL/GenBank/DDBJ databases">
        <authorList>
            <person name="Kucharzyk K."/>
            <person name="Murdoch R.W."/>
            <person name="Higgins S."/>
            <person name="Loffler F."/>
        </authorList>
    </citation>
    <scope>NUCLEOTIDE SEQUENCE</scope>
</reference>
<dbReference type="EMBL" id="VSSQ01034910">
    <property type="protein sequence ID" value="MPM86989.1"/>
    <property type="molecule type" value="Genomic_DNA"/>
</dbReference>
<feature type="region of interest" description="Disordered" evidence="1">
    <location>
        <begin position="1"/>
        <end position="20"/>
    </location>
</feature>
<evidence type="ECO:0000256" key="1">
    <source>
        <dbReference type="SAM" id="MobiDB-lite"/>
    </source>
</evidence>
<name>A0A645DCN3_9ZZZZ</name>
<feature type="compositionally biased region" description="Basic and acidic residues" evidence="1">
    <location>
        <begin position="1"/>
        <end position="11"/>
    </location>
</feature>
<accession>A0A645DCN3</accession>
<protein>
    <submittedName>
        <fullName evidence="2">Uncharacterized protein</fullName>
    </submittedName>
</protein>
<gene>
    <name evidence="2" type="ORF">SDC9_134082</name>
</gene>
<proteinExistence type="predicted"/>
<sequence length="170" mass="17196">MGVNDAHRDGGDAGDDGGLGECARRQQLAHRVVRGHPGAGDGGGAGAAVGLDHVTVQLDGTLAQQLQVERCAQAAAYQALDFLRAAALLALGGFAVGAGVGGARQHAVFGGQPAFAAAALVRRHAFFDRCGAQHLSVAELDQHRAFGVHGVVARDAHRAQRVVGAADAGE</sequence>
<comment type="caution">
    <text evidence="2">The sequence shown here is derived from an EMBL/GenBank/DDBJ whole genome shotgun (WGS) entry which is preliminary data.</text>
</comment>